<dbReference type="GO" id="GO:0006952">
    <property type="term" value="P:defense response"/>
    <property type="evidence" value="ECO:0007669"/>
    <property type="project" value="InterPro"/>
</dbReference>
<evidence type="ECO:0000313" key="2">
    <source>
        <dbReference type="EMBL" id="KAK7855982.1"/>
    </source>
</evidence>
<reference evidence="2 3" key="1">
    <citation type="journal article" date="2018" name="Sci. Data">
        <title>The draft genome sequence of cork oak.</title>
        <authorList>
            <person name="Ramos A.M."/>
            <person name="Usie A."/>
            <person name="Barbosa P."/>
            <person name="Barros P.M."/>
            <person name="Capote T."/>
            <person name="Chaves I."/>
            <person name="Simoes F."/>
            <person name="Abreu I."/>
            <person name="Carrasquinho I."/>
            <person name="Faro C."/>
            <person name="Guimaraes J.B."/>
            <person name="Mendonca D."/>
            <person name="Nobrega F."/>
            <person name="Rodrigues L."/>
            <person name="Saibo N.J.M."/>
            <person name="Varela M.C."/>
            <person name="Egas C."/>
            <person name="Matos J."/>
            <person name="Miguel C.M."/>
            <person name="Oliveira M.M."/>
            <person name="Ricardo C.P."/>
            <person name="Goncalves S."/>
        </authorList>
    </citation>
    <scope>NUCLEOTIDE SEQUENCE [LARGE SCALE GENOMIC DNA]</scope>
    <source>
        <strain evidence="3">cv. HL8</strain>
    </source>
</reference>
<feature type="non-terminal residue" evidence="2">
    <location>
        <position position="1"/>
    </location>
</feature>
<dbReference type="GO" id="GO:0052689">
    <property type="term" value="F:carboxylic ester hydrolase activity"/>
    <property type="evidence" value="ECO:0007669"/>
    <property type="project" value="InterPro"/>
</dbReference>
<dbReference type="InterPro" id="IPR041266">
    <property type="entry name" value="EDS1_EP"/>
</dbReference>
<evidence type="ECO:0000259" key="1">
    <source>
        <dbReference type="Pfam" id="PF18117"/>
    </source>
</evidence>
<proteinExistence type="predicted"/>
<feature type="domain" description="EDS1 EP" evidence="1">
    <location>
        <begin position="104"/>
        <end position="197"/>
    </location>
</feature>
<name>A0AAW0LXQ1_QUESU</name>
<dbReference type="PANTHER" id="PTHR46898:SF3">
    <property type="entry name" value="FUNGAL LIPASE-LIKE DOMAIN-CONTAINING PROTEIN"/>
    <property type="match status" value="1"/>
</dbReference>
<dbReference type="Pfam" id="PF18117">
    <property type="entry name" value="EDS1_EP"/>
    <property type="match status" value="2"/>
</dbReference>
<dbReference type="EMBL" id="PKMF04000041">
    <property type="protein sequence ID" value="KAK7855982.1"/>
    <property type="molecule type" value="Genomic_DNA"/>
</dbReference>
<dbReference type="AlphaFoldDB" id="A0AAW0LXQ1"/>
<dbReference type="InterPro" id="IPR044603">
    <property type="entry name" value="SAG101-like"/>
</dbReference>
<dbReference type="Proteomes" id="UP000237347">
    <property type="component" value="Unassembled WGS sequence"/>
</dbReference>
<feature type="domain" description="EDS1 EP" evidence="1">
    <location>
        <begin position="2"/>
        <end position="90"/>
    </location>
</feature>
<gene>
    <name evidence="2" type="primary">SAG101_13</name>
    <name evidence="2" type="ORF">CFP56_025941</name>
</gene>
<protein>
    <submittedName>
        <fullName evidence="2">Senescence-associated carboxylesterase 101</fullName>
    </submittedName>
</protein>
<accession>A0AAW0LXQ1</accession>
<evidence type="ECO:0000313" key="3">
    <source>
        <dbReference type="Proteomes" id="UP000237347"/>
    </source>
</evidence>
<sequence length="217" mass="25628">KQNVASSLIEDSCFWAHVEEARISCKLLSSRESNDMEKETNKLIEFENYVYGLMKNYAISSEIFLPGSSFMTWWREYREIKGTFYRSHLTGLMNNEENYNKYAKGRLKQNVASSLIEDSCFWAHVEEARISCKLLSSRESNDMEKETNKLIEFENYVYGLMKNYAISSEIFLPGSSFMTWWREYREIKGTFYRSHLTGLMNNEENYNKYAKGRLVIP</sequence>
<dbReference type="PANTHER" id="PTHR46898">
    <property type="entry name" value="SENESCENCE-ASSOCIATED CARBOXYLESTERASE 101"/>
    <property type="match status" value="1"/>
</dbReference>
<organism evidence="2 3">
    <name type="scientific">Quercus suber</name>
    <name type="common">Cork oak</name>
    <dbReference type="NCBI Taxonomy" id="58331"/>
    <lineage>
        <taxon>Eukaryota</taxon>
        <taxon>Viridiplantae</taxon>
        <taxon>Streptophyta</taxon>
        <taxon>Embryophyta</taxon>
        <taxon>Tracheophyta</taxon>
        <taxon>Spermatophyta</taxon>
        <taxon>Magnoliopsida</taxon>
        <taxon>eudicotyledons</taxon>
        <taxon>Gunneridae</taxon>
        <taxon>Pentapetalae</taxon>
        <taxon>rosids</taxon>
        <taxon>fabids</taxon>
        <taxon>Fagales</taxon>
        <taxon>Fagaceae</taxon>
        <taxon>Quercus</taxon>
    </lineage>
</organism>
<comment type="caution">
    <text evidence="2">The sequence shown here is derived from an EMBL/GenBank/DDBJ whole genome shotgun (WGS) entry which is preliminary data.</text>
</comment>
<keyword evidence="3" id="KW-1185">Reference proteome</keyword>